<dbReference type="InterPro" id="IPR036250">
    <property type="entry name" value="AcylCo_DH-like_C"/>
</dbReference>
<sequence length="401" mass="43194">MATVATDTVALTAQQELVRESIRDICSEFDEEYWREKDRAAEYPTEFVTELADHGWLGILVPEAYGGAGMGTAEVVVMMEEIAASGGGFAAAQAIHGGIYNSVPIVRHGSEELKERLLPAVAEGDVAIQSLGLTEPNAGSDSTSIETVAEEQEGEYVINGQKIWISRVDASDYLLVVARTTPKSAAEKRTKGISMFLVDIDDAVDAGTLTMRSIPKTASNAVHAYELWFDDLRAPADNLVGERGNGFYQLLDGLNEERLVIAAECLGLGELAIQTGVDYANERVVFDRPIGMNQAIQHPLAKAYAELQAAKQLTYSAASAVDEESGRAVGAQANMAKYLAAEAAFAAADAAVQAHGGFGVAREYDVERYLREARLTRLVPITQELVLNYVGENVLGLPRSY</sequence>
<evidence type="ECO:0000259" key="8">
    <source>
        <dbReference type="Pfam" id="PF02770"/>
    </source>
</evidence>
<dbReference type="PATRIC" id="fig|1114856.3.peg.3383"/>
<evidence type="ECO:0000259" key="7">
    <source>
        <dbReference type="Pfam" id="PF00441"/>
    </source>
</evidence>
<dbReference type="Gene3D" id="1.20.140.10">
    <property type="entry name" value="Butyryl-CoA Dehydrogenase, subunit A, domain 3"/>
    <property type="match status" value="1"/>
</dbReference>
<dbReference type="eggNOG" id="arCOG04350">
    <property type="taxonomic scope" value="Archaea"/>
</dbReference>
<organism evidence="10 11">
    <name type="scientific">Natronorubrum tibetense GA33</name>
    <dbReference type="NCBI Taxonomy" id="1114856"/>
    <lineage>
        <taxon>Archaea</taxon>
        <taxon>Methanobacteriati</taxon>
        <taxon>Methanobacteriota</taxon>
        <taxon>Stenosarchaea group</taxon>
        <taxon>Halobacteria</taxon>
        <taxon>Halobacteriales</taxon>
        <taxon>Natrialbaceae</taxon>
        <taxon>Natronorubrum</taxon>
    </lineage>
</organism>
<dbReference type="Pfam" id="PF02771">
    <property type="entry name" value="Acyl-CoA_dh_N"/>
    <property type="match status" value="1"/>
</dbReference>
<comment type="similarity">
    <text evidence="2 6">Belongs to the acyl-CoA dehydrogenase family.</text>
</comment>
<dbReference type="SUPFAM" id="SSF56645">
    <property type="entry name" value="Acyl-CoA dehydrogenase NM domain-like"/>
    <property type="match status" value="1"/>
</dbReference>
<accession>L9VPS7</accession>
<protein>
    <submittedName>
        <fullName evidence="10">Acyl-CoA dehydrogenase domain-containing protein</fullName>
    </submittedName>
</protein>
<feature type="domain" description="Acyl-CoA dehydrogenase/oxidase N-terminal" evidence="9">
    <location>
        <begin position="12"/>
        <end position="125"/>
    </location>
</feature>
<proteinExistence type="inferred from homology"/>
<dbReference type="PROSITE" id="PS00072">
    <property type="entry name" value="ACYL_COA_DH_1"/>
    <property type="match status" value="1"/>
</dbReference>
<reference evidence="10 11" key="1">
    <citation type="journal article" date="2014" name="PLoS Genet.">
        <title>Phylogenetically driven sequencing of extremely halophilic archaea reveals strategies for static and dynamic osmo-response.</title>
        <authorList>
            <person name="Becker E.A."/>
            <person name="Seitzer P.M."/>
            <person name="Tritt A."/>
            <person name="Larsen D."/>
            <person name="Krusor M."/>
            <person name="Yao A.I."/>
            <person name="Wu D."/>
            <person name="Madern D."/>
            <person name="Eisen J.A."/>
            <person name="Darling A.E."/>
            <person name="Facciotti M.T."/>
        </authorList>
    </citation>
    <scope>NUCLEOTIDE SEQUENCE [LARGE SCALE GENOMIC DNA]</scope>
    <source>
        <strain evidence="10 11">GA33</strain>
    </source>
</reference>
<dbReference type="GO" id="GO:0003995">
    <property type="term" value="F:acyl-CoA dehydrogenase activity"/>
    <property type="evidence" value="ECO:0007669"/>
    <property type="project" value="InterPro"/>
</dbReference>
<keyword evidence="3 6" id="KW-0285">Flavoprotein</keyword>
<dbReference type="PROSITE" id="PS00073">
    <property type="entry name" value="ACYL_COA_DH_2"/>
    <property type="match status" value="1"/>
</dbReference>
<dbReference type="PANTHER" id="PTHR43884:SF12">
    <property type="entry name" value="ISOVALERYL-COA DEHYDROGENASE, MITOCHONDRIAL-RELATED"/>
    <property type="match status" value="1"/>
</dbReference>
<dbReference type="RefSeq" id="WP_006091306.1">
    <property type="nucleotide sequence ID" value="NZ_AOHW01000040.1"/>
</dbReference>
<dbReference type="FunFam" id="2.40.110.10:FF:000002">
    <property type="entry name" value="Acyl-CoA dehydrogenase fadE12"/>
    <property type="match status" value="1"/>
</dbReference>
<keyword evidence="11" id="KW-1185">Reference proteome</keyword>
<evidence type="ECO:0000256" key="3">
    <source>
        <dbReference type="ARBA" id="ARBA00022630"/>
    </source>
</evidence>
<dbReference type="GO" id="GO:0050660">
    <property type="term" value="F:flavin adenine dinucleotide binding"/>
    <property type="evidence" value="ECO:0007669"/>
    <property type="project" value="InterPro"/>
</dbReference>
<evidence type="ECO:0000256" key="2">
    <source>
        <dbReference type="ARBA" id="ARBA00009347"/>
    </source>
</evidence>
<evidence type="ECO:0000256" key="5">
    <source>
        <dbReference type="ARBA" id="ARBA00023002"/>
    </source>
</evidence>
<dbReference type="EMBL" id="AOHW01000040">
    <property type="protein sequence ID" value="ELY38982.1"/>
    <property type="molecule type" value="Genomic_DNA"/>
</dbReference>
<dbReference type="Gene3D" id="2.40.110.10">
    <property type="entry name" value="Butyryl-CoA Dehydrogenase, subunit A, domain 2"/>
    <property type="match status" value="1"/>
</dbReference>
<feature type="domain" description="Acyl-CoA dehydrogenase/oxidase C-terminal" evidence="7">
    <location>
        <begin position="244"/>
        <end position="394"/>
    </location>
</feature>
<evidence type="ECO:0000259" key="9">
    <source>
        <dbReference type="Pfam" id="PF02771"/>
    </source>
</evidence>
<evidence type="ECO:0000313" key="11">
    <source>
        <dbReference type="Proteomes" id="UP000011599"/>
    </source>
</evidence>
<dbReference type="Gene3D" id="1.10.540.10">
    <property type="entry name" value="Acyl-CoA dehydrogenase/oxidase, N-terminal domain"/>
    <property type="match status" value="1"/>
</dbReference>
<dbReference type="Pfam" id="PF00441">
    <property type="entry name" value="Acyl-CoA_dh_1"/>
    <property type="match status" value="1"/>
</dbReference>
<dbReference type="InterPro" id="IPR006091">
    <property type="entry name" value="Acyl-CoA_Oxase/DH_mid-dom"/>
</dbReference>
<dbReference type="PIRSF" id="PIRSF016578">
    <property type="entry name" value="HsaA"/>
    <property type="match status" value="1"/>
</dbReference>
<dbReference type="Pfam" id="PF02770">
    <property type="entry name" value="Acyl-CoA_dh_M"/>
    <property type="match status" value="1"/>
</dbReference>
<dbReference type="OrthoDB" id="275197at2157"/>
<keyword evidence="4 6" id="KW-0274">FAD</keyword>
<gene>
    <name evidence="10" type="ORF">C496_16362</name>
</gene>
<evidence type="ECO:0000313" key="10">
    <source>
        <dbReference type="EMBL" id="ELY38982.1"/>
    </source>
</evidence>
<evidence type="ECO:0000256" key="6">
    <source>
        <dbReference type="RuleBase" id="RU362125"/>
    </source>
</evidence>
<dbReference type="SUPFAM" id="SSF47203">
    <property type="entry name" value="Acyl-CoA dehydrogenase C-terminal domain-like"/>
    <property type="match status" value="1"/>
</dbReference>
<dbReference type="FunFam" id="1.20.140.10:FF:000012">
    <property type="entry name" value="Acyl-CoA dehydrogenase fadE12"/>
    <property type="match status" value="1"/>
</dbReference>
<dbReference type="InterPro" id="IPR006089">
    <property type="entry name" value="Acyl-CoA_DH_CS"/>
</dbReference>
<comment type="caution">
    <text evidence="10">The sequence shown here is derived from an EMBL/GenBank/DDBJ whole genome shotgun (WGS) entry which is preliminary data.</text>
</comment>
<dbReference type="InterPro" id="IPR046373">
    <property type="entry name" value="Acyl-CoA_Oxase/DH_mid-dom_sf"/>
</dbReference>
<dbReference type="STRING" id="1114856.GCA_000383975_04382"/>
<dbReference type="PANTHER" id="PTHR43884">
    <property type="entry name" value="ACYL-COA DEHYDROGENASE"/>
    <property type="match status" value="1"/>
</dbReference>
<dbReference type="Proteomes" id="UP000011599">
    <property type="component" value="Unassembled WGS sequence"/>
</dbReference>
<keyword evidence="5 6" id="KW-0560">Oxidoreductase</keyword>
<dbReference type="AlphaFoldDB" id="L9VPS7"/>
<feature type="domain" description="Acyl-CoA oxidase/dehydrogenase middle" evidence="8">
    <location>
        <begin position="131"/>
        <end position="231"/>
    </location>
</feature>
<dbReference type="InterPro" id="IPR009100">
    <property type="entry name" value="AcylCoA_DH/oxidase_NM_dom_sf"/>
</dbReference>
<dbReference type="InterPro" id="IPR009075">
    <property type="entry name" value="AcylCo_DH/oxidase_C"/>
</dbReference>
<name>L9VPS7_9EURY</name>
<comment type="cofactor">
    <cofactor evidence="1 6">
        <name>FAD</name>
        <dbReference type="ChEBI" id="CHEBI:57692"/>
    </cofactor>
</comment>
<dbReference type="InterPro" id="IPR013786">
    <property type="entry name" value="AcylCoA_DH/ox_N"/>
</dbReference>
<dbReference type="InterPro" id="IPR037069">
    <property type="entry name" value="AcylCoA_DH/ox_N_sf"/>
</dbReference>
<evidence type="ECO:0000256" key="4">
    <source>
        <dbReference type="ARBA" id="ARBA00022827"/>
    </source>
</evidence>
<evidence type="ECO:0000256" key="1">
    <source>
        <dbReference type="ARBA" id="ARBA00001974"/>
    </source>
</evidence>